<evidence type="ECO:0000259" key="9">
    <source>
        <dbReference type="PROSITE" id="PS50156"/>
    </source>
</evidence>
<reference evidence="10" key="1">
    <citation type="submission" date="2020-10" db="EMBL/GenBank/DDBJ databases">
        <authorList>
            <person name="Kikuchi T."/>
        </authorList>
    </citation>
    <scope>NUCLEOTIDE SEQUENCE</scope>
    <source>
        <strain evidence="10">NKZ352</strain>
    </source>
</reference>
<feature type="transmembrane region" description="Helical" evidence="8">
    <location>
        <begin position="408"/>
        <end position="437"/>
    </location>
</feature>
<dbReference type="GO" id="GO:0018996">
    <property type="term" value="P:molting cycle, collagen and cuticulin-based cuticle"/>
    <property type="evidence" value="ECO:0007669"/>
    <property type="project" value="TreeGrafter"/>
</dbReference>
<evidence type="ECO:0000313" key="10">
    <source>
        <dbReference type="EMBL" id="CAD6184764.1"/>
    </source>
</evidence>
<name>A0A8S1GPE6_9PELO</name>
<dbReference type="InterPro" id="IPR051697">
    <property type="entry name" value="Patched_domain-protein"/>
</dbReference>
<proteinExistence type="inferred from homology"/>
<sequence length="879" mass="98034">MRREEKFELKFGCLERVAANFFHSYGLFVARHPAPFIVGPLLLALSLATGLISLTPLSDAVYLYTPTDAPSKFERRVIHDAWPLVDGSYVPGRAVTQTREAQIAVVAREGANILEENLTNVVKRLDRFIRKDIQVTYENQTYRFDDLCLKTPTGKCADNDHVALISRLFNHGINVTYPTFRVADRSAYLGSALGGVKLGKGHDGQNILMSASSWLLLYQLQFYPNNISYISALWEQEFKLRLDDYPKNEGLLVTYFHSQTLSDELTRNAERLAPKFVAAFVILIVFSVICSVVTIKDSIFVDWVVSKPLLSVLGVMNAAMGIASAMGGLIYLGIPYNDIIAVMPFLVVAVGTDNMFLMVASLKRTDRSLKSDQRVAECMADAAVSILITATTDALSFGVGTITTIPSVQIFCLYTMCAISFTFFYQVTFFCALLVYATRAEEEGLHSIWNKPAVAYSPSSPFFVKLFWLGSKVPTKGAAPSHVHHQSHCLATSFFKNWYAPILMHPVIRSLAGLWYCIYLIVAAYGCTQLKEGLEPANLLVDDSYATPHYRVLKHLYWHYGASLQIVVNDAPDLRIAANRREIDYMVSTFARNPMSIGEEGVQFWMEEMSFYYASRNISIIDEKFYEMAARYIYSDLSNPWVSDVAWSRYDSSHSIRSFRFMIGMRDISTTTRQTAATNAFRDVASLFPKFNVTTYMPLWLFTDQYALVVPNTIQDIVIAVICMLFISSLLIPQAICALWVAVTIASIDIGVLGFMTLWGVNLDAISMITIIMSVGFSVDYSAHITYAYVISKESTPARRVCDALGDLGWPVAQGATSTILAVVVLADVPAYMIITFFKTVFLAISIGFLHGLVFLPLLLSVFVGGCCSTTKQIEKEGR</sequence>
<feature type="transmembrane region" description="Helical" evidence="8">
    <location>
        <begin position="382"/>
        <end position="402"/>
    </location>
</feature>
<comment type="similarity">
    <text evidence="2">Belongs to the patched family.</text>
</comment>
<feature type="transmembrane region" description="Helical" evidence="8">
    <location>
        <begin position="276"/>
        <end position="296"/>
    </location>
</feature>
<evidence type="ECO:0000256" key="1">
    <source>
        <dbReference type="ARBA" id="ARBA00004651"/>
    </source>
</evidence>
<dbReference type="GO" id="GO:0005886">
    <property type="term" value="C:plasma membrane"/>
    <property type="evidence" value="ECO:0007669"/>
    <property type="project" value="UniProtKB-SubCell"/>
</dbReference>
<evidence type="ECO:0000256" key="7">
    <source>
        <dbReference type="ARBA" id="ARBA00023180"/>
    </source>
</evidence>
<evidence type="ECO:0000256" key="8">
    <source>
        <dbReference type="SAM" id="Phobius"/>
    </source>
</evidence>
<comment type="subcellular location">
    <subcellularLocation>
        <location evidence="1">Cell membrane</location>
        <topology evidence="1">Multi-pass membrane protein</topology>
    </subcellularLocation>
</comment>
<dbReference type="EMBL" id="CAJGYM010000001">
    <property type="protein sequence ID" value="CAD6184764.1"/>
    <property type="molecule type" value="Genomic_DNA"/>
</dbReference>
<feature type="domain" description="SSD" evidence="9">
    <location>
        <begin position="274"/>
        <end position="436"/>
    </location>
</feature>
<dbReference type="OrthoDB" id="6510177at2759"/>
<dbReference type="GO" id="GO:0006897">
    <property type="term" value="P:endocytosis"/>
    <property type="evidence" value="ECO:0007669"/>
    <property type="project" value="TreeGrafter"/>
</dbReference>
<feature type="transmembrane region" description="Helical" evidence="8">
    <location>
        <begin position="714"/>
        <end position="732"/>
    </location>
</feature>
<evidence type="ECO:0000256" key="2">
    <source>
        <dbReference type="ARBA" id="ARBA00005585"/>
    </source>
</evidence>
<keyword evidence="3" id="KW-1003">Cell membrane</keyword>
<keyword evidence="6 8" id="KW-0472">Membrane</keyword>
<dbReference type="Proteomes" id="UP000835052">
    <property type="component" value="Unassembled WGS sequence"/>
</dbReference>
<evidence type="ECO:0000256" key="6">
    <source>
        <dbReference type="ARBA" id="ARBA00023136"/>
    </source>
</evidence>
<feature type="transmembrane region" description="Helical" evidence="8">
    <location>
        <begin position="739"/>
        <end position="759"/>
    </location>
</feature>
<dbReference type="PANTHER" id="PTHR10796:SF92">
    <property type="entry name" value="PATCHED-RELATED, ISOFORM A"/>
    <property type="match status" value="1"/>
</dbReference>
<feature type="transmembrane region" description="Helical" evidence="8">
    <location>
        <begin position="765"/>
        <end position="791"/>
    </location>
</feature>
<evidence type="ECO:0000256" key="3">
    <source>
        <dbReference type="ARBA" id="ARBA00022475"/>
    </source>
</evidence>
<dbReference type="InterPro" id="IPR000731">
    <property type="entry name" value="SSD"/>
</dbReference>
<keyword evidence="5 8" id="KW-1133">Transmembrane helix</keyword>
<dbReference type="GO" id="GO:0030659">
    <property type="term" value="C:cytoplasmic vesicle membrane"/>
    <property type="evidence" value="ECO:0007669"/>
    <property type="project" value="TreeGrafter"/>
</dbReference>
<dbReference type="AlphaFoldDB" id="A0A8S1GPE6"/>
<dbReference type="FunFam" id="1.20.1640.10:FF:000013">
    <property type="entry name" value="PaTched Related family"/>
    <property type="match status" value="1"/>
</dbReference>
<dbReference type="SUPFAM" id="SSF82866">
    <property type="entry name" value="Multidrug efflux transporter AcrB transmembrane domain"/>
    <property type="match status" value="2"/>
</dbReference>
<feature type="transmembrane region" description="Helical" evidence="8">
    <location>
        <begin position="812"/>
        <end position="835"/>
    </location>
</feature>
<dbReference type="InterPro" id="IPR003392">
    <property type="entry name" value="PTHD_SSD"/>
</dbReference>
<gene>
    <name evidence="10" type="ORF">CAUJ_LOCUS683</name>
</gene>
<evidence type="ECO:0000256" key="4">
    <source>
        <dbReference type="ARBA" id="ARBA00022692"/>
    </source>
</evidence>
<evidence type="ECO:0000256" key="5">
    <source>
        <dbReference type="ARBA" id="ARBA00022989"/>
    </source>
</evidence>
<dbReference type="PANTHER" id="PTHR10796">
    <property type="entry name" value="PATCHED-RELATED"/>
    <property type="match status" value="1"/>
</dbReference>
<protein>
    <recommendedName>
        <fullName evidence="9">SSD domain-containing protein</fullName>
    </recommendedName>
</protein>
<feature type="transmembrane region" description="Helical" evidence="8">
    <location>
        <begin position="340"/>
        <end position="362"/>
    </location>
</feature>
<dbReference type="Gene3D" id="1.20.1640.10">
    <property type="entry name" value="Multidrug efflux transporter AcrB transmembrane domain"/>
    <property type="match status" value="2"/>
</dbReference>
<organism evidence="10 11">
    <name type="scientific">Caenorhabditis auriculariae</name>
    <dbReference type="NCBI Taxonomy" id="2777116"/>
    <lineage>
        <taxon>Eukaryota</taxon>
        <taxon>Metazoa</taxon>
        <taxon>Ecdysozoa</taxon>
        <taxon>Nematoda</taxon>
        <taxon>Chromadorea</taxon>
        <taxon>Rhabditida</taxon>
        <taxon>Rhabditina</taxon>
        <taxon>Rhabditomorpha</taxon>
        <taxon>Rhabditoidea</taxon>
        <taxon>Rhabditidae</taxon>
        <taxon>Peloderinae</taxon>
        <taxon>Caenorhabditis</taxon>
    </lineage>
</organism>
<evidence type="ECO:0000313" key="11">
    <source>
        <dbReference type="Proteomes" id="UP000835052"/>
    </source>
</evidence>
<keyword evidence="7" id="KW-0325">Glycoprotein</keyword>
<comment type="caution">
    <text evidence="10">The sequence shown here is derived from an EMBL/GenBank/DDBJ whole genome shotgun (WGS) entry which is preliminary data.</text>
</comment>
<feature type="transmembrane region" description="Helical" evidence="8">
    <location>
        <begin position="308"/>
        <end position="334"/>
    </location>
</feature>
<keyword evidence="11" id="KW-1185">Reference proteome</keyword>
<feature type="transmembrane region" description="Helical" evidence="8">
    <location>
        <begin position="841"/>
        <end position="864"/>
    </location>
</feature>
<keyword evidence="4 8" id="KW-0812">Transmembrane</keyword>
<accession>A0A8S1GPE6</accession>
<dbReference type="Pfam" id="PF02460">
    <property type="entry name" value="Patched"/>
    <property type="match status" value="1"/>
</dbReference>
<dbReference type="PROSITE" id="PS50156">
    <property type="entry name" value="SSD"/>
    <property type="match status" value="1"/>
</dbReference>